<evidence type="ECO:0000313" key="3">
    <source>
        <dbReference type="Proteomes" id="UP000032160"/>
    </source>
</evidence>
<dbReference type="PANTHER" id="PTHR43861:SF1">
    <property type="entry name" value="TRANS-ACONITATE 2-METHYLTRANSFERASE"/>
    <property type="match status" value="1"/>
</dbReference>
<dbReference type="Gene3D" id="3.40.50.150">
    <property type="entry name" value="Vaccinia Virus protein VP39"/>
    <property type="match status" value="1"/>
</dbReference>
<dbReference type="GO" id="GO:0032259">
    <property type="term" value="P:methylation"/>
    <property type="evidence" value="ECO:0007669"/>
    <property type="project" value="UniProtKB-KW"/>
</dbReference>
<keyword evidence="2" id="KW-0808">Transferase</keyword>
<dbReference type="InterPro" id="IPR029063">
    <property type="entry name" value="SAM-dependent_MTases_sf"/>
</dbReference>
<protein>
    <submittedName>
        <fullName evidence="2">Methyltransferase</fullName>
    </submittedName>
</protein>
<evidence type="ECO:0000259" key="1">
    <source>
        <dbReference type="Pfam" id="PF08241"/>
    </source>
</evidence>
<dbReference type="PANTHER" id="PTHR43861">
    <property type="entry name" value="TRANS-ACONITATE 2-METHYLTRANSFERASE-RELATED"/>
    <property type="match status" value="1"/>
</dbReference>
<dbReference type="SUPFAM" id="SSF53335">
    <property type="entry name" value="S-adenosyl-L-methionine-dependent methyltransferases"/>
    <property type="match status" value="1"/>
</dbReference>
<dbReference type="KEGG" id="pect:BN1012_Phect320"/>
<accession>X5MDJ0</accession>
<dbReference type="CDD" id="cd02440">
    <property type="entry name" value="AdoMet_MTases"/>
    <property type="match status" value="1"/>
</dbReference>
<keyword evidence="2" id="KW-0489">Methyltransferase</keyword>
<sequence length="204" mass="22074">MKMNDQSDAQTLTFYDAEAATYAAKARPDDMPASFHRFAAALPSAAHVLDLGSGDGHYAAAFEAMGHNVTAMDGSAGLAAIASTRLAKPVRVARFDELEEIDAFDGVWAHASLLHAPLKSLPDLMARIHKSLRLNGIFHASFKTGQPEGRDKLGRYYNFPTQMDLQDAMTSSGNWSDITYDTGNGIGYDGKSTGWIILFARKTA</sequence>
<dbReference type="GO" id="GO:0008757">
    <property type="term" value="F:S-adenosylmethionine-dependent methyltransferase activity"/>
    <property type="evidence" value="ECO:0007669"/>
    <property type="project" value="InterPro"/>
</dbReference>
<dbReference type="HOGENOM" id="CLU_057823_2_0_5"/>
<dbReference type="RefSeq" id="WP_052535023.1">
    <property type="nucleotide sequence ID" value="NZ_HG966617.1"/>
</dbReference>
<dbReference type="STRING" id="1458461.BN1012_Phect320"/>
<dbReference type="EMBL" id="HG966617">
    <property type="protein sequence ID" value="CDO58534.1"/>
    <property type="molecule type" value="Genomic_DNA"/>
</dbReference>
<proteinExistence type="predicted"/>
<dbReference type="Proteomes" id="UP000032160">
    <property type="component" value="Chromosome I"/>
</dbReference>
<feature type="domain" description="Methyltransferase type 11" evidence="1">
    <location>
        <begin position="49"/>
        <end position="138"/>
    </location>
</feature>
<gene>
    <name evidence="2" type="ORF">BN1012_Phect320</name>
</gene>
<organism evidence="2 3">
    <name type="scientific">Candidatus Phaeomarinibacter ectocarpi</name>
    <dbReference type="NCBI Taxonomy" id="1458461"/>
    <lineage>
        <taxon>Bacteria</taxon>
        <taxon>Pseudomonadati</taxon>
        <taxon>Pseudomonadota</taxon>
        <taxon>Alphaproteobacteria</taxon>
        <taxon>Hyphomicrobiales</taxon>
        <taxon>Parvibaculaceae</taxon>
        <taxon>Candidatus Phaeomarinibacter</taxon>
    </lineage>
</organism>
<keyword evidence="3" id="KW-1185">Reference proteome</keyword>
<name>X5MDJ0_9HYPH</name>
<dbReference type="Pfam" id="PF08241">
    <property type="entry name" value="Methyltransf_11"/>
    <property type="match status" value="1"/>
</dbReference>
<evidence type="ECO:0000313" key="2">
    <source>
        <dbReference type="EMBL" id="CDO58534.1"/>
    </source>
</evidence>
<dbReference type="InterPro" id="IPR013216">
    <property type="entry name" value="Methyltransf_11"/>
</dbReference>
<dbReference type="AlphaFoldDB" id="X5MDJ0"/>
<reference evidence="2 3" key="1">
    <citation type="journal article" date="2014" name="Front. Genet.">
        <title>Genome and metabolic network of "Candidatus Phaeomarinobacter ectocarpi" Ec32, a new candidate genus of Alphaproteobacteria frequently associated with brown algae.</title>
        <authorList>
            <person name="Dittami S.M."/>
            <person name="Barbeyron T."/>
            <person name="Boyen C."/>
            <person name="Cambefort J."/>
            <person name="Collet G."/>
            <person name="Delage L."/>
            <person name="Gobet A."/>
            <person name="Groisillier A."/>
            <person name="Leblanc C."/>
            <person name="Michel G."/>
            <person name="Scornet D."/>
            <person name="Siegel A."/>
            <person name="Tapia J.E."/>
            <person name="Tonon T."/>
        </authorList>
    </citation>
    <scope>NUCLEOTIDE SEQUENCE [LARGE SCALE GENOMIC DNA]</scope>
    <source>
        <strain evidence="2 3">Ec32</strain>
    </source>
</reference>